<sequence>MSNSNSDFLDELVDVSCELEVTQDVSDELSILRGMTEGVNLDSKSEVILTHQEMARKIRMLDELLRQNVRKISRAVEAAEQKQKEEA</sequence>
<dbReference type="RefSeq" id="WP_307069071.1">
    <property type="nucleotide sequence ID" value="NZ_JAUSUP010000008.1"/>
</dbReference>
<evidence type="ECO:0000313" key="2">
    <source>
        <dbReference type="Proteomes" id="UP001236723"/>
    </source>
</evidence>
<name>A0ABU0DVI7_9BACI</name>
<keyword evidence="2" id="KW-1185">Reference proteome</keyword>
<comment type="caution">
    <text evidence="1">The sequence shown here is derived from an EMBL/GenBank/DDBJ whole genome shotgun (WGS) entry which is preliminary data.</text>
</comment>
<accession>A0ABU0DVI7</accession>
<gene>
    <name evidence="1" type="ORF">J2R98_002317</name>
</gene>
<dbReference type="Proteomes" id="UP001236723">
    <property type="component" value="Unassembled WGS sequence"/>
</dbReference>
<protein>
    <submittedName>
        <fullName evidence="1">Uncharacterized protein</fullName>
    </submittedName>
</protein>
<reference evidence="1 2" key="1">
    <citation type="submission" date="2023-07" db="EMBL/GenBank/DDBJ databases">
        <title>Genomic Encyclopedia of Type Strains, Phase IV (KMG-IV): sequencing the most valuable type-strain genomes for metagenomic binning, comparative biology and taxonomic classification.</title>
        <authorList>
            <person name="Goeker M."/>
        </authorList>
    </citation>
    <scope>NUCLEOTIDE SEQUENCE [LARGE SCALE GENOMIC DNA]</scope>
    <source>
        <strain evidence="1 2">DSM 15448</strain>
    </source>
</reference>
<proteinExistence type="predicted"/>
<evidence type="ECO:0000313" key="1">
    <source>
        <dbReference type="EMBL" id="MDQ0352473.1"/>
    </source>
</evidence>
<dbReference type="EMBL" id="JAUSUP010000008">
    <property type="protein sequence ID" value="MDQ0352473.1"/>
    <property type="molecule type" value="Genomic_DNA"/>
</dbReference>
<organism evidence="1 2">
    <name type="scientific">Alkalibacillus filiformis</name>
    <dbReference type="NCBI Taxonomy" id="200990"/>
    <lineage>
        <taxon>Bacteria</taxon>
        <taxon>Bacillati</taxon>
        <taxon>Bacillota</taxon>
        <taxon>Bacilli</taxon>
        <taxon>Bacillales</taxon>
        <taxon>Bacillaceae</taxon>
        <taxon>Alkalibacillus</taxon>
    </lineage>
</organism>